<reference evidence="4" key="1">
    <citation type="submission" date="2018-01" db="EMBL/GenBank/DDBJ databases">
        <authorList>
            <person name="Mao J.F."/>
        </authorList>
    </citation>
    <scope>NUCLEOTIDE SEQUENCE</scope>
    <source>
        <strain evidence="4">Huo1</strain>
        <tissue evidence="4">Leaf</tissue>
    </source>
</reference>
<comment type="caution">
    <text evidence="3">Lacks conserved residue(s) required for the propagation of feature annotation.</text>
</comment>
<dbReference type="Pfam" id="PF03514">
    <property type="entry name" value="GRAS"/>
    <property type="match status" value="1"/>
</dbReference>
<proteinExistence type="inferred from homology"/>
<evidence type="ECO:0000313" key="5">
    <source>
        <dbReference type="Proteomes" id="UP000298416"/>
    </source>
</evidence>
<dbReference type="EMBL" id="PNBA02000002">
    <property type="protein sequence ID" value="KAG6432682.1"/>
    <property type="molecule type" value="Genomic_DNA"/>
</dbReference>
<evidence type="ECO:0000256" key="2">
    <source>
        <dbReference type="ARBA" id="ARBA00023163"/>
    </source>
</evidence>
<evidence type="ECO:0000256" key="1">
    <source>
        <dbReference type="ARBA" id="ARBA00023015"/>
    </source>
</evidence>
<feature type="region of interest" description="SAW" evidence="3">
    <location>
        <position position="247"/>
    </location>
</feature>
<dbReference type="AlphaFoldDB" id="A0A8X8YLB7"/>
<dbReference type="Proteomes" id="UP000298416">
    <property type="component" value="Unassembled WGS sequence"/>
</dbReference>
<reference evidence="4" key="2">
    <citation type="submission" date="2020-08" db="EMBL/GenBank/DDBJ databases">
        <title>Plant Genome Project.</title>
        <authorList>
            <person name="Zhang R.-G."/>
        </authorList>
    </citation>
    <scope>NUCLEOTIDE SEQUENCE</scope>
    <source>
        <strain evidence="4">Huo1</strain>
        <tissue evidence="4">Leaf</tissue>
    </source>
</reference>
<dbReference type="PROSITE" id="PS50985">
    <property type="entry name" value="GRAS"/>
    <property type="match status" value="1"/>
</dbReference>
<organism evidence="4">
    <name type="scientific">Salvia splendens</name>
    <name type="common">Scarlet sage</name>
    <dbReference type="NCBI Taxonomy" id="180675"/>
    <lineage>
        <taxon>Eukaryota</taxon>
        <taxon>Viridiplantae</taxon>
        <taxon>Streptophyta</taxon>
        <taxon>Embryophyta</taxon>
        <taxon>Tracheophyta</taxon>
        <taxon>Spermatophyta</taxon>
        <taxon>Magnoliopsida</taxon>
        <taxon>eudicotyledons</taxon>
        <taxon>Gunneridae</taxon>
        <taxon>Pentapetalae</taxon>
        <taxon>asterids</taxon>
        <taxon>lamiids</taxon>
        <taxon>Lamiales</taxon>
        <taxon>Lamiaceae</taxon>
        <taxon>Nepetoideae</taxon>
        <taxon>Mentheae</taxon>
        <taxon>Salviinae</taxon>
        <taxon>Salvia</taxon>
        <taxon>Salvia subgen. Calosphace</taxon>
        <taxon>core Calosphace</taxon>
    </lineage>
</organism>
<dbReference type="InterPro" id="IPR005202">
    <property type="entry name" value="TF_GRAS"/>
</dbReference>
<feature type="short sequence motif" description="VHIID" evidence="3">
    <location>
        <begin position="70"/>
        <end position="74"/>
    </location>
</feature>
<protein>
    <recommendedName>
        <fullName evidence="6">DELLA protein</fullName>
    </recommendedName>
</protein>
<keyword evidence="5" id="KW-1185">Reference proteome</keyword>
<gene>
    <name evidence="4" type="ORF">SASPL_104266</name>
</gene>
<accession>A0A8X8YLB7</accession>
<keyword evidence="1" id="KW-0805">Transcription regulation</keyword>
<sequence length="247" mass="27854">MLTYFADTLLAHLLTRKSPFYDAIMKGPSPEMEFSAFISLYKVSPFYQFAHFTANQAIIEAFKREGSRALHVLDFDVSYGFQWPSLMQSLSENATPTNKISLKITAFGGNVEVIQETESGLVSFAKGFPNLIFEFHGLVRGSKNVKMEKRKDETVAINLVFHLTSLKTLSKISETLSFVYSLKSSIVILVEQEGTSSSNKFLPRFMESLHQFAAIFDSLDDCLPLESDERLSIERNHLGKEIRSAIN</sequence>
<comment type="similarity">
    <text evidence="3">Belongs to the GRAS family.</text>
</comment>
<keyword evidence="2" id="KW-0804">Transcription</keyword>
<evidence type="ECO:0008006" key="6">
    <source>
        <dbReference type="Google" id="ProtNLM"/>
    </source>
</evidence>
<evidence type="ECO:0000313" key="4">
    <source>
        <dbReference type="EMBL" id="KAG6432682.1"/>
    </source>
</evidence>
<dbReference type="PANTHER" id="PTHR31636">
    <property type="entry name" value="OSJNBA0084A10.13 PROTEIN-RELATED"/>
    <property type="match status" value="1"/>
</dbReference>
<evidence type="ECO:0000256" key="3">
    <source>
        <dbReference type="PROSITE-ProRule" id="PRU01191"/>
    </source>
</evidence>
<name>A0A8X8YLB7_SALSN</name>
<comment type="caution">
    <text evidence="4">The sequence shown here is derived from an EMBL/GenBank/DDBJ whole genome shotgun (WGS) entry which is preliminary data.</text>
</comment>